<evidence type="ECO:0000256" key="1">
    <source>
        <dbReference type="ARBA" id="ARBA00022729"/>
    </source>
</evidence>
<dbReference type="GO" id="GO:0016787">
    <property type="term" value="F:hydrolase activity"/>
    <property type="evidence" value="ECO:0007669"/>
    <property type="project" value="UniProtKB-KW"/>
</dbReference>
<accession>A0ABT9BW14</accession>
<dbReference type="RefSeq" id="WP_305004010.1">
    <property type="nucleotide sequence ID" value="NZ_JAUQUB010000006.1"/>
</dbReference>
<gene>
    <name evidence="2" type="ORF">Q5716_15230</name>
</gene>
<dbReference type="Pfam" id="PF13199">
    <property type="entry name" value="Glyco_hydro_66"/>
    <property type="match status" value="1"/>
</dbReference>
<dbReference type="InterPro" id="IPR013780">
    <property type="entry name" value="Glyco_hydro_b"/>
</dbReference>
<dbReference type="Gene3D" id="2.60.40.1180">
    <property type="entry name" value="Golgi alpha-mannosidase II"/>
    <property type="match status" value="1"/>
</dbReference>
<dbReference type="InterPro" id="IPR017853">
    <property type="entry name" value="GH"/>
</dbReference>
<reference evidence="2 3" key="1">
    <citation type="submission" date="2023-07" db="EMBL/GenBank/DDBJ databases">
        <title>Protaetiibacter sp. nov WY-16 isolated from soil.</title>
        <authorList>
            <person name="Liu B."/>
            <person name="Wan Y."/>
        </authorList>
    </citation>
    <scope>NUCLEOTIDE SEQUENCE [LARGE SCALE GENOMIC DNA]</scope>
    <source>
        <strain evidence="2 3">WY-16</strain>
    </source>
</reference>
<keyword evidence="3" id="KW-1185">Reference proteome</keyword>
<keyword evidence="1" id="KW-0732">Signal</keyword>
<protein>
    <submittedName>
        <fullName evidence="2">Glycoside hydrolase family 66 protein</fullName>
    </submittedName>
</protein>
<comment type="caution">
    <text evidence="2">The sequence shown here is derived from an EMBL/GenBank/DDBJ whole genome shotgun (WGS) entry which is preliminary data.</text>
</comment>
<dbReference type="SUPFAM" id="SSF51445">
    <property type="entry name" value="(Trans)glycosidases"/>
    <property type="match status" value="1"/>
</dbReference>
<dbReference type="InterPro" id="IPR025092">
    <property type="entry name" value="Glyco_hydro_66"/>
</dbReference>
<evidence type="ECO:0000313" key="3">
    <source>
        <dbReference type="Proteomes" id="UP001241072"/>
    </source>
</evidence>
<name>A0ABT9BW14_9MICO</name>
<dbReference type="Proteomes" id="UP001241072">
    <property type="component" value="Unassembled WGS sequence"/>
</dbReference>
<evidence type="ECO:0000313" key="2">
    <source>
        <dbReference type="EMBL" id="MDO7883585.1"/>
    </source>
</evidence>
<organism evidence="2 3">
    <name type="scientific">Antiquaquibacter soli</name>
    <dbReference type="NCBI Taxonomy" id="3064523"/>
    <lineage>
        <taxon>Bacteria</taxon>
        <taxon>Bacillati</taxon>
        <taxon>Actinomycetota</taxon>
        <taxon>Actinomycetes</taxon>
        <taxon>Micrococcales</taxon>
        <taxon>Microbacteriaceae</taxon>
        <taxon>Antiquaquibacter</taxon>
    </lineage>
</organism>
<dbReference type="Gene3D" id="3.20.20.80">
    <property type="entry name" value="Glycosidases"/>
    <property type="match status" value="1"/>
</dbReference>
<sequence>MTEPTELLPTRATYAPTDRVQIEVRGSAGPGELVVLRLGDEVARVPFDGITGVVPLPELGEGCYGVELHAGGAVTRTAVEVRAASRARLRYGFTARFVPDRDPAGLADTARRLHLNGIMFYDWAYRHVSLLGGGEQYEDALGQPVSLDTVRRLASALQRAGSDAIGYAAVYAVAPESWEEWAHDGLYTPTGEPYSLGDFLYIVDPAAPDWLAHFSRELRESVDAVGFDGFHLDQFGYPKSAVRGDGAVVDVAQSFVTMIEGVRSALPDARLVFNNVNDFPTRATGPAPQDAVYIEPWEPNLTLGSLATIVSRARLAGGGKPVVIAAYQHVYDSAPAEASDRATRLTMATLYSRGGTQILAGEDDRILVDPYYVRNHVAEPSTADMLVRWYDFLVEHDEILMDPALDDVTASYAGGYNNDCDVAFDGAVVSEEAVAGAVWRSITAARGRLVVNLINLVGQRDVLWDAPREPFGHPGTGTLRVRRLKDRVPRIRVADPDGSGRLEEIGVSLDGDHAVAALPPLQAWQLILIEL</sequence>
<dbReference type="EMBL" id="JAUQUB010000006">
    <property type="protein sequence ID" value="MDO7883585.1"/>
    <property type="molecule type" value="Genomic_DNA"/>
</dbReference>
<proteinExistence type="predicted"/>
<keyword evidence="2" id="KW-0378">Hydrolase</keyword>